<dbReference type="SUPFAM" id="SSF46955">
    <property type="entry name" value="Putative DNA-binding domain"/>
    <property type="match status" value="1"/>
</dbReference>
<dbReference type="Pfam" id="PF12728">
    <property type="entry name" value="HTH_17"/>
    <property type="match status" value="1"/>
</dbReference>
<dbReference type="EMBL" id="CP035733">
    <property type="protein sequence ID" value="QGY80813.1"/>
    <property type="molecule type" value="Genomic_DNA"/>
</dbReference>
<feature type="domain" description="Helix-turn-helix" evidence="1">
    <location>
        <begin position="24"/>
        <end position="73"/>
    </location>
</feature>
<organism evidence="2 3">
    <name type="scientific">Sphingorhabdus lacus</name>
    <dbReference type="NCBI Taxonomy" id="392610"/>
    <lineage>
        <taxon>Bacteria</taxon>
        <taxon>Pseudomonadati</taxon>
        <taxon>Pseudomonadota</taxon>
        <taxon>Alphaproteobacteria</taxon>
        <taxon>Sphingomonadales</taxon>
        <taxon>Sphingomonadaceae</taxon>
        <taxon>Sphingorhabdus</taxon>
    </lineage>
</organism>
<sequence>MQELTIDAIRTVVREELNQISTPWLDPDAAAAYLGSTSGTLRNWRARGQGPKYHIIQDRLVRYHRDDLDAFVTN</sequence>
<dbReference type="OrthoDB" id="9806994at2"/>
<dbReference type="InterPro" id="IPR009061">
    <property type="entry name" value="DNA-bd_dom_put_sf"/>
</dbReference>
<dbReference type="AlphaFoldDB" id="A0A6I6LEQ4"/>
<keyword evidence="3" id="KW-1185">Reference proteome</keyword>
<name>A0A6I6LEQ4_9SPHN</name>
<dbReference type="KEGG" id="slaa:EUU25_09385"/>
<reference evidence="3" key="1">
    <citation type="submission" date="2019-01" db="EMBL/GenBank/DDBJ databases">
        <title>Sphingorhabdus lacus sp.nov., isolated from an oligotrophic freshwater lake.</title>
        <authorList>
            <person name="Park M."/>
        </authorList>
    </citation>
    <scope>NUCLEOTIDE SEQUENCE [LARGE SCALE GENOMIC DNA]</scope>
    <source>
        <strain evidence="3">IMCC1753</strain>
    </source>
</reference>
<accession>A0A6I6LEQ4</accession>
<evidence type="ECO:0000313" key="3">
    <source>
        <dbReference type="Proteomes" id="UP000428803"/>
    </source>
</evidence>
<dbReference type="RefSeq" id="WP_158900401.1">
    <property type="nucleotide sequence ID" value="NZ_CP035733.1"/>
</dbReference>
<proteinExistence type="predicted"/>
<dbReference type="Proteomes" id="UP000428803">
    <property type="component" value="Chromosome"/>
</dbReference>
<protein>
    <submittedName>
        <fullName evidence="2">DNA-binding protein</fullName>
    </submittedName>
</protein>
<keyword evidence="2" id="KW-0238">DNA-binding</keyword>
<gene>
    <name evidence="2" type="ORF">EUU25_09385</name>
</gene>
<evidence type="ECO:0000259" key="1">
    <source>
        <dbReference type="Pfam" id="PF12728"/>
    </source>
</evidence>
<dbReference type="GO" id="GO:0003677">
    <property type="term" value="F:DNA binding"/>
    <property type="evidence" value="ECO:0007669"/>
    <property type="project" value="UniProtKB-KW"/>
</dbReference>
<evidence type="ECO:0000313" key="2">
    <source>
        <dbReference type="EMBL" id="QGY80813.1"/>
    </source>
</evidence>
<dbReference type="InterPro" id="IPR041657">
    <property type="entry name" value="HTH_17"/>
</dbReference>